<dbReference type="Pfam" id="PF05656">
    <property type="entry name" value="DUF805"/>
    <property type="match status" value="1"/>
</dbReference>
<organism evidence="2 3">
    <name type="scientific">Sphingomonas natans</name>
    <dbReference type="NCBI Taxonomy" id="3063330"/>
    <lineage>
        <taxon>Bacteria</taxon>
        <taxon>Pseudomonadati</taxon>
        <taxon>Pseudomonadota</taxon>
        <taxon>Alphaproteobacteria</taxon>
        <taxon>Sphingomonadales</taxon>
        <taxon>Sphingomonadaceae</taxon>
        <taxon>Sphingomonas</taxon>
    </lineage>
</organism>
<comment type="caution">
    <text evidence="2">The sequence shown here is derived from an EMBL/GenBank/DDBJ whole genome shotgun (WGS) entry which is preliminary data.</text>
</comment>
<keyword evidence="1" id="KW-0812">Transmembrane</keyword>
<sequence>MLTPIRRFADFRGRSDRSEFWLFMLGVVIAEAILATIDQALGFGRLDRSWQTFNWGMAGMADWNGGFLSAIFWLAMLIPLLSVSVRRLHDANHSGAWLLLFFVPVIGWLVLLIFYTQASWPVVNRWGPPRTL</sequence>
<evidence type="ECO:0000313" key="3">
    <source>
        <dbReference type="Proteomes" id="UP001169764"/>
    </source>
</evidence>
<keyword evidence="1" id="KW-0472">Membrane</keyword>
<gene>
    <name evidence="2" type="ORF">Q4F19_01360</name>
</gene>
<feature type="transmembrane region" description="Helical" evidence="1">
    <location>
        <begin position="95"/>
        <end position="115"/>
    </location>
</feature>
<protein>
    <submittedName>
        <fullName evidence="2">DUF805 domain-containing protein</fullName>
    </submittedName>
</protein>
<evidence type="ECO:0000313" key="2">
    <source>
        <dbReference type="EMBL" id="MDO6413020.1"/>
    </source>
</evidence>
<name>A0ABT8Y3X7_9SPHN</name>
<dbReference type="EMBL" id="JAUOTP010000001">
    <property type="protein sequence ID" value="MDO6413020.1"/>
    <property type="molecule type" value="Genomic_DNA"/>
</dbReference>
<accession>A0ABT8Y3X7</accession>
<evidence type="ECO:0000256" key="1">
    <source>
        <dbReference type="SAM" id="Phobius"/>
    </source>
</evidence>
<dbReference type="PANTHER" id="PTHR34980">
    <property type="entry name" value="INNER MEMBRANE PROTEIN-RELATED-RELATED"/>
    <property type="match status" value="1"/>
</dbReference>
<dbReference type="Proteomes" id="UP001169764">
    <property type="component" value="Unassembled WGS sequence"/>
</dbReference>
<dbReference type="InterPro" id="IPR008523">
    <property type="entry name" value="DUF805"/>
</dbReference>
<feature type="transmembrane region" description="Helical" evidence="1">
    <location>
        <begin position="63"/>
        <end position="83"/>
    </location>
</feature>
<keyword evidence="3" id="KW-1185">Reference proteome</keyword>
<keyword evidence="1" id="KW-1133">Transmembrane helix</keyword>
<dbReference type="RefSeq" id="WP_303539923.1">
    <property type="nucleotide sequence ID" value="NZ_JAUOTP010000001.1"/>
</dbReference>
<feature type="transmembrane region" description="Helical" evidence="1">
    <location>
        <begin position="20"/>
        <end position="43"/>
    </location>
</feature>
<proteinExistence type="predicted"/>
<reference evidence="2" key="1">
    <citation type="submission" date="2023-07" db="EMBL/GenBank/DDBJ databases">
        <authorList>
            <person name="Kim M."/>
        </authorList>
    </citation>
    <scope>NUCLEOTIDE SEQUENCE</scope>
    <source>
        <strain evidence="2">BIUV-7</strain>
    </source>
</reference>
<dbReference type="PANTHER" id="PTHR34980:SF2">
    <property type="entry name" value="INNER MEMBRANE PROTEIN YHAH-RELATED"/>
    <property type="match status" value="1"/>
</dbReference>